<dbReference type="GO" id="GO:0005829">
    <property type="term" value="C:cytosol"/>
    <property type="evidence" value="ECO:0007669"/>
    <property type="project" value="GOC"/>
</dbReference>
<sequence>MAAPSQSAVVSYSATPGFLSSPTWTQIQQAFRAQFPLRNIHWKSTSRVSLVTIQELDIKLVALDSIREESVSQIPVNLLEKPLLNVYFVLCDDNDLETYRTTVRKHAKDWHATISARKNQEWLIIQVVKQDTKIQTGAFFQLKGTVLDKLRAEFNADKRERCVQLSWSSAQDSPMVWGEIVNKLKDGLLSAFEGALSQREEDVRRSESQRLMPGWNFCTFFILKESLASSFQSMHLLTEALMQYDELENTFADVLSNKNLSWFGSLITPAPRDDSAPLLSLSRKSYRDLILANTISIFDLRIYLLARQCQLLANMNQLPDACRRSASFLGAFGRRLREVQDSLWPFFVEGWIYSSALSVVDQCSEWEEGRKFDKTQLAVVNAGKGELLELARTQLDIIGVQSAHLPAKPPFSHALSLPAPIIETSGSELGNKDLARALSDKELFYDLYIGITNRAIDMYAQAGRRKFALKLHGSLAALDVHRSQFDTALTTYTSLPAHYAPHKWDALGGLMLSLALDTHQTLEKPKDGEWLHVLLSFLSAFSTHGPDLLLTKEDSAAYLHGLITAMRVSANDLKQDLIQSDHSAMSVRVHEQARLQADRDGILLDVTILNRLPCAIPIDEVGVVLAGAENVRLNFVAPFETLLPGKNTVTLACPASSPGTYLVDSSEVIMGKVVFRWSYRKDTGKVGRVTQKPHLVRIPKDHHALNVQIRQPKVVVLDQPSSLQVVINSGRNEVNSLILSLSSPTAVFRMAETSAVEPDVELTATKEEIMLNNIPKDKQLTLIVNHADVASSTMRVMVNVRYVTKMEPTITRQVMINQALLVTLPISVNVEDFFRGTRLFSRFTVSTTSHQHVRVASTSLECGHPGLKVVKCNSNGRDILSVTPAQPAHFLFFIDSDTPVRESLTLHVHYRMLRDEVQSLIEEAVHSVAEPATQGIIVELIVRALESDASWIEQYGLTNEILLPEAALQGVGHIEQLQKVKDILAQPGKDVRASGSWREMQIPVDVPSMNIVASVHLEFPSKDTVSSCYAGQAVPVKLGIRTSFNWDASAESDPSERQYQMQYDVEEMVRDWLVSGRKKGDFIAKDGETYTVELTLIPLHHGELLLPKVAVWALPVGGPLTMGSLSIPSTEAYQKHGAERIMVLPRGGRTTFVTVVG</sequence>
<dbReference type="Pfam" id="PF23036">
    <property type="entry name" value="TRAPPC10_1st"/>
    <property type="match status" value="1"/>
</dbReference>
<evidence type="ECO:0008006" key="9">
    <source>
        <dbReference type="Google" id="ProtNLM"/>
    </source>
</evidence>
<evidence type="ECO:0000256" key="3">
    <source>
        <dbReference type="ARBA" id="ARBA00023034"/>
    </source>
</evidence>
<evidence type="ECO:0000313" key="8">
    <source>
        <dbReference type="Proteomes" id="UP000054007"/>
    </source>
</evidence>
<dbReference type="Pfam" id="PF23274">
    <property type="entry name" value="DUF7077"/>
    <property type="match status" value="1"/>
</dbReference>
<name>A0A0D7AWS8_9AGAR</name>
<dbReference type="InterPro" id="IPR045126">
    <property type="entry name" value="TRAPPC10/Trs130"/>
</dbReference>
<organism evidence="7 8">
    <name type="scientific">Cylindrobasidium torrendii FP15055 ss-10</name>
    <dbReference type="NCBI Taxonomy" id="1314674"/>
    <lineage>
        <taxon>Eukaryota</taxon>
        <taxon>Fungi</taxon>
        <taxon>Dikarya</taxon>
        <taxon>Basidiomycota</taxon>
        <taxon>Agaricomycotina</taxon>
        <taxon>Agaricomycetes</taxon>
        <taxon>Agaricomycetidae</taxon>
        <taxon>Agaricales</taxon>
        <taxon>Marasmiineae</taxon>
        <taxon>Physalacriaceae</taxon>
        <taxon>Cylindrobasidium</taxon>
    </lineage>
</organism>
<evidence type="ECO:0000259" key="6">
    <source>
        <dbReference type="Pfam" id="PF23274"/>
    </source>
</evidence>
<gene>
    <name evidence="7" type="ORF">CYLTODRAFT_494376</name>
</gene>
<dbReference type="PANTHER" id="PTHR13251">
    <property type="entry name" value="EPILEPSY HOLOPROSENCEPHALY CANDIDATE 1/TMEM1"/>
    <property type="match status" value="1"/>
</dbReference>
<dbReference type="GO" id="GO:0034498">
    <property type="term" value="P:early endosome to Golgi transport"/>
    <property type="evidence" value="ECO:0007669"/>
    <property type="project" value="TreeGrafter"/>
</dbReference>
<protein>
    <recommendedName>
        <fullName evidence="9">Trafficking protein particle complex subunit 10</fullName>
    </recommendedName>
</protein>
<accession>A0A0D7AWS8</accession>
<dbReference type="InterPro" id="IPR022233">
    <property type="entry name" value="TRAPPC10/Trs130_C"/>
</dbReference>
<comment type="subcellular location">
    <subcellularLocation>
        <location evidence="1">Golgi apparatus</location>
    </subcellularLocation>
</comment>
<keyword evidence="2" id="KW-0813">Transport</keyword>
<reference evidence="7 8" key="1">
    <citation type="journal article" date="2015" name="Fungal Genet. Biol.">
        <title>Evolution of novel wood decay mechanisms in Agaricales revealed by the genome sequences of Fistulina hepatica and Cylindrobasidium torrendii.</title>
        <authorList>
            <person name="Floudas D."/>
            <person name="Held B.W."/>
            <person name="Riley R."/>
            <person name="Nagy L.G."/>
            <person name="Koehler G."/>
            <person name="Ransdell A.S."/>
            <person name="Younus H."/>
            <person name="Chow J."/>
            <person name="Chiniquy J."/>
            <person name="Lipzen A."/>
            <person name="Tritt A."/>
            <person name="Sun H."/>
            <person name="Haridas S."/>
            <person name="LaButti K."/>
            <person name="Ohm R.A."/>
            <person name="Kues U."/>
            <person name="Blanchette R.A."/>
            <person name="Grigoriev I.V."/>
            <person name="Minto R.E."/>
            <person name="Hibbett D.S."/>
        </authorList>
    </citation>
    <scope>NUCLEOTIDE SEQUENCE [LARGE SCALE GENOMIC DNA]</scope>
    <source>
        <strain evidence="7 8">FP15055 ss-10</strain>
    </source>
</reference>
<evidence type="ECO:0000259" key="4">
    <source>
        <dbReference type="Pfam" id="PF12584"/>
    </source>
</evidence>
<dbReference type="EMBL" id="KN880744">
    <property type="protein sequence ID" value="KIY62833.1"/>
    <property type="molecule type" value="Genomic_DNA"/>
</dbReference>
<dbReference type="Proteomes" id="UP000054007">
    <property type="component" value="Unassembled WGS sequence"/>
</dbReference>
<feature type="domain" description="TRAPPC10/Trs130 N-terminal" evidence="5">
    <location>
        <begin position="21"/>
        <end position="321"/>
    </location>
</feature>
<dbReference type="GO" id="GO:0006891">
    <property type="term" value="P:intra-Golgi vesicle-mediated transport"/>
    <property type="evidence" value="ECO:0007669"/>
    <property type="project" value="TreeGrafter"/>
</dbReference>
<dbReference type="Pfam" id="PF12584">
    <property type="entry name" value="TRAPPC10"/>
    <property type="match status" value="1"/>
</dbReference>
<evidence type="ECO:0000256" key="2">
    <source>
        <dbReference type="ARBA" id="ARBA00022448"/>
    </source>
</evidence>
<dbReference type="OrthoDB" id="10256906at2759"/>
<keyword evidence="3" id="KW-0333">Golgi apparatus</keyword>
<dbReference type="PANTHER" id="PTHR13251:SF3">
    <property type="entry name" value="TRAFFICKING PROTEIN PARTICLE COMPLEX SUBUNIT 10"/>
    <property type="match status" value="1"/>
</dbReference>
<dbReference type="InterPro" id="IPR055505">
    <property type="entry name" value="DUF7077"/>
</dbReference>
<evidence type="ECO:0000259" key="5">
    <source>
        <dbReference type="Pfam" id="PF23036"/>
    </source>
</evidence>
<evidence type="ECO:0000313" key="7">
    <source>
        <dbReference type="EMBL" id="KIY62833.1"/>
    </source>
</evidence>
<dbReference type="GO" id="GO:1990071">
    <property type="term" value="C:TRAPPII protein complex"/>
    <property type="evidence" value="ECO:0007669"/>
    <property type="project" value="InterPro"/>
</dbReference>
<dbReference type="STRING" id="1314674.A0A0D7AWS8"/>
<keyword evidence="8" id="KW-1185">Reference proteome</keyword>
<dbReference type="AlphaFoldDB" id="A0A0D7AWS8"/>
<proteinExistence type="predicted"/>
<feature type="domain" description="DUF7077" evidence="6">
    <location>
        <begin position="703"/>
        <end position="806"/>
    </location>
</feature>
<feature type="domain" description="TRAPPC10/Trs130 C-terminal" evidence="4">
    <location>
        <begin position="1003"/>
        <end position="1144"/>
    </location>
</feature>
<dbReference type="InterPro" id="IPR056913">
    <property type="entry name" value="TRAPPC10/Trs130_N"/>
</dbReference>
<evidence type="ECO:0000256" key="1">
    <source>
        <dbReference type="ARBA" id="ARBA00004555"/>
    </source>
</evidence>